<protein>
    <submittedName>
        <fullName evidence="1">Uncharacterized protein</fullName>
    </submittedName>
</protein>
<reference evidence="1" key="2">
    <citation type="journal article" date="2023" name="IMA Fungus">
        <title>Comparative genomic study of the Penicillium genus elucidates a diverse pangenome and 15 lateral gene transfer events.</title>
        <authorList>
            <person name="Petersen C."/>
            <person name="Sorensen T."/>
            <person name="Nielsen M.R."/>
            <person name="Sondergaard T.E."/>
            <person name="Sorensen J.L."/>
            <person name="Fitzpatrick D.A."/>
            <person name="Frisvad J.C."/>
            <person name="Nielsen K.L."/>
        </authorList>
    </citation>
    <scope>NUCLEOTIDE SEQUENCE</scope>
    <source>
        <strain evidence="1">IBT 26290</strain>
    </source>
</reference>
<proteinExistence type="predicted"/>
<dbReference type="EMBL" id="JAPQKN010000007">
    <property type="protein sequence ID" value="KAJ5153559.1"/>
    <property type="molecule type" value="Genomic_DNA"/>
</dbReference>
<sequence>MTEDLYNLINDRGYTCDFADDFIWNAKQVFQSGGFSAAKRVTEDLLFRNRSDYATASQYVEAMRAAYSKSNHRIKITPFAVAIMLLRNIHSDSPNWFENKCAQYQKEVTDANKFTADRVITLFNELIDHLPIHEANP</sequence>
<reference evidence="1" key="1">
    <citation type="submission" date="2022-11" db="EMBL/GenBank/DDBJ databases">
        <authorList>
            <person name="Petersen C."/>
        </authorList>
    </citation>
    <scope>NUCLEOTIDE SEQUENCE</scope>
    <source>
        <strain evidence="1">IBT 26290</strain>
    </source>
</reference>
<dbReference type="GeneID" id="81431337"/>
<keyword evidence="2" id="KW-1185">Reference proteome</keyword>
<evidence type="ECO:0000313" key="2">
    <source>
        <dbReference type="Proteomes" id="UP001149163"/>
    </source>
</evidence>
<dbReference type="RefSeq" id="XP_056539867.1">
    <property type="nucleotide sequence ID" value="XM_056692161.1"/>
</dbReference>
<organism evidence="1 2">
    <name type="scientific">Penicillium canariense</name>
    <dbReference type="NCBI Taxonomy" id="189055"/>
    <lineage>
        <taxon>Eukaryota</taxon>
        <taxon>Fungi</taxon>
        <taxon>Dikarya</taxon>
        <taxon>Ascomycota</taxon>
        <taxon>Pezizomycotina</taxon>
        <taxon>Eurotiomycetes</taxon>
        <taxon>Eurotiomycetidae</taxon>
        <taxon>Eurotiales</taxon>
        <taxon>Aspergillaceae</taxon>
        <taxon>Penicillium</taxon>
    </lineage>
</organism>
<comment type="caution">
    <text evidence="1">The sequence shown here is derived from an EMBL/GenBank/DDBJ whole genome shotgun (WGS) entry which is preliminary data.</text>
</comment>
<evidence type="ECO:0000313" key="1">
    <source>
        <dbReference type="EMBL" id="KAJ5153559.1"/>
    </source>
</evidence>
<dbReference type="Proteomes" id="UP001149163">
    <property type="component" value="Unassembled WGS sequence"/>
</dbReference>
<name>A0A9W9HRI2_9EURO</name>
<gene>
    <name evidence="1" type="ORF">N7482_010037</name>
</gene>
<dbReference type="AlphaFoldDB" id="A0A9W9HRI2"/>
<dbReference type="OrthoDB" id="10345707at2759"/>
<accession>A0A9W9HRI2</accession>